<dbReference type="Proteomes" id="UP000110521">
    <property type="component" value="Segment"/>
</dbReference>
<dbReference type="KEGG" id="vg:9797288"/>
<proteinExistence type="predicted"/>
<dbReference type="RefSeq" id="YP_003933598.1">
    <property type="nucleotide sequence ID" value="NC_014564.2"/>
</dbReference>
<sequence>MSYDEVDRLVELIEDHQEDWLERVMDRFHSLQLMCMEEMGCAVAPCGCHGAGLRRTGMCLSRHRSGVLSAYLWSRLELDLSVGGVYFVTMWAAPQFAEFNPVYMSKPESGVMGMMIHVPVEDRAPFVGAVAALGELGTVPCHYLRKIFVTPDQTHLHLLPEPWFGEVCTLVYVWQKGEMDALREGQMETE</sequence>
<name>E0YC77_9ADEN</name>
<dbReference type="GeneID" id="9797288"/>
<accession>E0YC77</accession>
<reference evidence="1 2" key="1">
    <citation type="journal article" date="2010" name="Virus Res.">
        <title>The first complete genome sequence of a non-chicken aviadenovirus, proposed to be turkey adenovirus 1.</title>
        <authorList>
            <person name="Kajan G.L."/>
            <person name="Stefancsik R."/>
            <person name="Ursu K."/>
            <person name="Palya V."/>
            <person name="Benko M."/>
        </authorList>
    </citation>
    <scope>NUCLEOTIDE SEQUENCE [LARGE SCALE GENOMIC DNA]</scope>
    <source>
        <strain evidence="1 2">D90/2</strain>
    </source>
</reference>
<dbReference type="EMBL" id="GU936707">
    <property type="protein sequence ID" value="ADM53810.1"/>
    <property type="molecule type" value="Genomic_DNA"/>
</dbReference>
<organism evidence="1 2">
    <name type="scientific">Turkey adenovirus 1</name>
    <dbReference type="NCBI Taxonomy" id="878329"/>
    <lineage>
        <taxon>Viruses</taxon>
        <taxon>Varidnaviria</taxon>
        <taxon>Bamfordvirae</taxon>
        <taxon>Preplasmiviricota</taxon>
        <taxon>Polisuviricotina</taxon>
        <taxon>Pharingeaviricetes</taxon>
        <taxon>Rowavirales</taxon>
        <taxon>Adenoviridae</taxon>
        <taxon>Aviadenovirus</taxon>
        <taxon>Aviadenovirus gallopavoprimum</taxon>
        <taxon>Turkey aviadenovirus B</taxon>
    </lineage>
</organism>
<dbReference type="OrthoDB" id="14512at10239"/>
<keyword evidence="2" id="KW-1185">Reference proteome</keyword>
<evidence type="ECO:0000313" key="2">
    <source>
        <dbReference type="Proteomes" id="UP000110521"/>
    </source>
</evidence>
<protein>
    <submittedName>
        <fullName evidence="1">ORF22</fullName>
    </submittedName>
</protein>
<evidence type="ECO:0000313" key="1">
    <source>
        <dbReference type="EMBL" id="ADM53810.1"/>
    </source>
</evidence>